<name>A0A9J6PNM5_9PROT</name>
<feature type="domain" description="PBP" evidence="1">
    <location>
        <begin position="84"/>
        <end position="267"/>
    </location>
</feature>
<dbReference type="Pfam" id="PF12728">
    <property type="entry name" value="HTH_17"/>
    <property type="match status" value="1"/>
</dbReference>
<sequence length="294" mass="31166">MQAKGYLTTAEVAAYLRLKERTIYDLVARRAIPCSRVTGKLLFPRRLVDRWVEDAVEMTGRVPVTPPPILAGSSDPLLDWALRESGAGLAALYEGSSAGLARLAGGEAMAVGLHVPDRSAATFNLEAVRTLSDITDLVLIRWARRQQGLVVPAGNPKGLATLADVARTGARMVMRQAGAGAQMLLGRLLEAEGIDPDTLTPAEGHALTEADVASAVVSGAADCGLAVGAVARGRGVGFVPLAWEHFDIACRRRDWFEPPLQALFAFARTPVFARQADALGHYDISVTGAVAYNA</sequence>
<dbReference type="InterPro" id="IPR041657">
    <property type="entry name" value="HTH_17"/>
</dbReference>
<dbReference type="AlphaFoldDB" id="A0A9J6PNM5"/>
<organism evidence="3 4">
    <name type="scientific">Futiania mangrovi</name>
    <dbReference type="NCBI Taxonomy" id="2959716"/>
    <lineage>
        <taxon>Bacteria</taxon>
        <taxon>Pseudomonadati</taxon>
        <taxon>Pseudomonadota</taxon>
        <taxon>Alphaproteobacteria</taxon>
        <taxon>Futianiales</taxon>
        <taxon>Futianiaceae</taxon>
        <taxon>Futiania</taxon>
    </lineage>
</organism>
<evidence type="ECO:0000259" key="1">
    <source>
        <dbReference type="Pfam" id="PF12727"/>
    </source>
</evidence>
<evidence type="ECO:0000313" key="4">
    <source>
        <dbReference type="Proteomes" id="UP001055804"/>
    </source>
</evidence>
<reference evidence="3" key="1">
    <citation type="submission" date="2022-06" db="EMBL/GenBank/DDBJ databases">
        <title>Isolation and Genomics of Futiania mangrovii gen. nov., sp. nov., a Rare and Metabolically-versatile member in the Class Alphaproteobacteria.</title>
        <authorList>
            <person name="Liu L."/>
            <person name="Huang W.-C."/>
            <person name="Pan J."/>
            <person name="Li J."/>
            <person name="Huang Y."/>
            <person name="Du H."/>
            <person name="Liu Y."/>
            <person name="Li M."/>
        </authorList>
    </citation>
    <scope>NUCLEOTIDE SEQUENCE</scope>
    <source>
        <strain evidence="3">FT118</strain>
    </source>
</reference>
<evidence type="ECO:0000313" key="3">
    <source>
        <dbReference type="EMBL" id="MCP1337674.1"/>
    </source>
</evidence>
<evidence type="ECO:0000259" key="2">
    <source>
        <dbReference type="Pfam" id="PF12728"/>
    </source>
</evidence>
<dbReference type="Gene3D" id="3.40.190.10">
    <property type="entry name" value="Periplasmic binding protein-like II"/>
    <property type="match status" value="1"/>
</dbReference>
<protein>
    <submittedName>
        <fullName evidence="3">Helix-turn-helix transcriptional regulator</fullName>
    </submittedName>
</protein>
<comment type="caution">
    <text evidence="3">The sequence shown here is derived from an EMBL/GenBank/DDBJ whole genome shotgun (WGS) entry which is preliminary data.</text>
</comment>
<dbReference type="InterPro" id="IPR010093">
    <property type="entry name" value="SinI_DNA-bd"/>
</dbReference>
<proteinExistence type="predicted"/>
<dbReference type="RefSeq" id="WP_269333635.1">
    <property type="nucleotide sequence ID" value="NZ_JAMZFT010000003.1"/>
</dbReference>
<dbReference type="NCBIfam" id="TIGR01764">
    <property type="entry name" value="excise"/>
    <property type="match status" value="1"/>
</dbReference>
<gene>
    <name evidence="3" type="ORF">NJQ99_14725</name>
</gene>
<dbReference type="EMBL" id="JAMZFT010000003">
    <property type="protein sequence ID" value="MCP1337674.1"/>
    <property type="molecule type" value="Genomic_DNA"/>
</dbReference>
<dbReference type="GO" id="GO:0003677">
    <property type="term" value="F:DNA binding"/>
    <property type="evidence" value="ECO:0007669"/>
    <property type="project" value="InterPro"/>
</dbReference>
<keyword evidence="4" id="KW-1185">Reference proteome</keyword>
<dbReference type="SUPFAM" id="SSF53850">
    <property type="entry name" value="Periplasmic binding protein-like II"/>
    <property type="match status" value="1"/>
</dbReference>
<dbReference type="Pfam" id="PF12727">
    <property type="entry name" value="PBP_like"/>
    <property type="match status" value="1"/>
</dbReference>
<feature type="domain" description="Helix-turn-helix" evidence="2">
    <location>
        <begin position="6"/>
        <end position="53"/>
    </location>
</feature>
<dbReference type="Proteomes" id="UP001055804">
    <property type="component" value="Unassembled WGS sequence"/>
</dbReference>
<dbReference type="PANTHER" id="PTHR38431:SF1">
    <property type="entry name" value="BLL2305 PROTEIN"/>
    <property type="match status" value="1"/>
</dbReference>
<dbReference type="PANTHER" id="PTHR38431">
    <property type="entry name" value="BLL2305 PROTEIN"/>
    <property type="match status" value="1"/>
</dbReference>
<dbReference type="InterPro" id="IPR024370">
    <property type="entry name" value="PBP_domain"/>
</dbReference>
<accession>A0A9J6PNM5</accession>